<evidence type="ECO:0000313" key="2">
    <source>
        <dbReference type="Proteomes" id="UP000269945"/>
    </source>
</evidence>
<name>A0A9X9PYD6_GULGU</name>
<gene>
    <name evidence="1" type="ORF">BN2614_LOCUS1</name>
</gene>
<protein>
    <submittedName>
        <fullName evidence="1">Uncharacterized protein</fullName>
    </submittedName>
</protein>
<dbReference type="EMBL" id="CYRY02008885">
    <property type="protein sequence ID" value="VCW77496.1"/>
    <property type="molecule type" value="Genomic_DNA"/>
</dbReference>
<dbReference type="Proteomes" id="UP000269945">
    <property type="component" value="Unassembled WGS sequence"/>
</dbReference>
<accession>A0A9X9PYD6</accession>
<keyword evidence="2" id="KW-1185">Reference proteome</keyword>
<evidence type="ECO:0000313" key="1">
    <source>
        <dbReference type="EMBL" id="VCW77496.1"/>
    </source>
</evidence>
<proteinExistence type="predicted"/>
<sequence>MRRITKDENPISTFRMICNTLRIETNFFQWILNQVRNRY</sequence>
<comment type="caution">
    <text evidence="1">The sequence shown here is derived from an EMBL/GenBank/DDBJ whole genome shotgun (WGS) entry which is preliminary data.</text>
</comment>
<organism evidence="1 2">
    <name type="scientific">Gulo gulo</name>
    <name type="common">Wolverine</name>
    <name type="synonym">Gluton</name>
    <dbReference type="NCBI Taxonomy" id="48420"/>
    <lineage>
        <taxon>Eukaryota</taxon>
        <taxon>Metazoa</taxon>
        <taxon>Chordata</taxon>
        <taxon>Craniata</taxon>
        <taxon>Vertebrata</taxon>
        <taxon>Euteleostomi</taxon>
        <taxon>Mammalia</taxon>
        <taxon>Eutheria</taxon>
        <taxon>Laurasiatheria</taxon>
        <taxon>Carnivora</taxon>
        <taxon>Caniformia</taxon>
        <taxon>Musteloidea</taxon>
        <taxon>Mustelidae</taxon>
        <taxon>Guloninae</taxon>
        <taxon>Gulo</taxon>
    </lineage>
</organism>
<dbReference type="AlphaFoldDB" id="A0A9X9PYD6"/>
<reference evidence="1 2" key="1">
    <citation type="submission" date="2018-10" db="EMBL/GenBank/DDBJ databases">
        <authorList>
            <person name="Ekblom R."/>
            <person name="Jareborg N."/>
        </authorList>
    </citation>
    <scope>NUCLEOTIDE SEQUENCE [LARGE SCALE GENOMIC DNA]</scope>
    <source>
        <tissue evidence="1">Muscle</tissue>
    </source>
</reference>